<protein>
    <recommendedName>
        <fullName evidence="1">methionyl-tRNA formyltransferase</fullName>
        <ecNumber evidence="1">2.1.2.9</ecNumber>
    </recommendedName>
</protein>
<dbReference type="Proteomes" id="UP001307849">
    <property type="component" value="Unassembled WGS sequence"/>
</dbReference>
<keyword evidence="4" id="KW-1185">Reference proteome</keyword>
<sequence>MSLPRLVFRPAYFNSPSRRPILSRCFHTSRFDSGIKILFCGSDDFSLRSLKALQAMQESSKNSIIESIDVVVKYEKPSGRGLKDQRANPIKDFAGKKSLNIFSLDEEQFNHWEPPRAVDLIIAVSFGLFIPSRILEYARFGGLNVHPSFLPKYWGASPIQHAIINDDKTTGVVVQTLHPEKFDAGRIIAKSNPVAIEIDPTVFHPPITDPESPYRKLESKLGDIGASLLTNVIKNQHYDHVVQQKLPEIEIDEPRKRAPLLTTEDSRILFGEMTGREVFLRSLVFNHLFCYTRKFKASKRPQPYVRVTMEPFRLPTPLEYKKSLKGATPETQWVYLPHISPITGKTVKNRPGSVGLRIGKDEWVCFEYFTTAGKNRQNAKSWDQKDRKTVKLFSRD</sequence>
<dbReference type="EMBL" id="JAVHJM010000008">
    <property type="protein sequence ID" value="KAK6508339.1"/>
    <property type="molecule type" value="Genomic_DNA"/>
</dbReference>
<gene>
    <name evidence="3" type="primary">FMT1</name>
    <name evidence="3" type="ORF">TWF506_010433</name>
</gene>
<dbReference type="GO" id="GO:0004479">
    <property type="term" value="F:methionyl-tRNA formyltransferase activity"/>
    <property type="evidence" value="ECO:0007669"/>
    <property type="project" value="UniProtKB-EC"/>
</dbReference>
<dbReference type="InterPro" id="IPR002376">
    <property type="entry name" value="Formyl_transf_N"/>
</dbReference>
<dbReference type="InterPro" id="IPR036477">
    <property type="entry name" value="Formyl_transf_N_sf"/>
</dbReference>
<dbReference type="InterPro" id="IPR041711">
    <property type="entry name" value="Met-tRNA-FMT_N"/>
</dbReference>
<evidence type="ECO:0000313" key="4">
    <source>
        <dbReference type="Proteomes" id="UP001307849"/>
    </source>
</evidence>
<dbReference type="Gene3D" id="3.40.50.12230">
    <property type="match status" value="1"/>
</dbReference>
<evidence type="ECO:0000256" key="1">
    <source>
        <dbReference type="ARBA" id="ARBA00012261"/>
    </source>
</evidence>
<evidence type="ECO:0000259" key="2">
    <source>
        <dbReference type="Pfam" id="PF00551"/>
    </source>
</evidence>
<feature type="domain" description="Formyl transferase N-terminal" evidence="2">
    <location>
        <begin position="36"/>
        <end position="196"/>
    </location>
</feature>
<dbReference type="SUPFAM" id="SSF53328">
    <property type="entry name" value="Formyltransferase"/>
    <property type="match status" value="1"/>
</dbReference>
<dbReference type="PANTHER" id="PTHR11138:SF5">
    <property type="entry name" value="METHIONYL-TRNA FORMYLTRANSFERASE, MITOCHONDRIAL"/>
    <property type="match status" value="1"/>
</dbReference>
<accession>A0AAN8NF05</accession>
<dbReference type="CDD" id="cd08646">
    <property type="entry name" value="FMT_core_Met-tRNA-FMT_N"/>
    <property type="match status" value="1"/>
</dbReference>
<dbReference type="AlphaFoldDB" id="A0AAN8NF05"/>
<evidence type="ECO:0000313" key="3">
    <source>
        <dbReference type="EMBL" id="KAK6508339.1"/>
    </source>
</evidence>
<name>A0AAN8NF05_9PEZI</name>
<comment type="caution">
    <text evidence="3">The sequence shown here is derived from an EMBL/GenBank/DDBJ whole genome shotgun (WGS) entry which is preliminary data.</text>
</comment>
<organism evidence="3 4">
    <name type="scientific">Arthrobotrys conoides</name>
    <dbReference type="NCBI Taxonomy" id="74498"/>
    <lineage>
        <taxon>Eukaryota</taxon>
        <taxon>Fungi</taxon>
        <taxon>Dikarya</taxon>
        <taxon>Ascomycota</taxon>
        <taxon>Pezizomycotina</taxon>
        <taxon>Orbiliomycetes</taxon>
        <taxon>Orbiliales</taxon>
        <taxon>Orbiliaceae</taxon>
        <taxon>Arthrobotrys</taxon>
    </lineage>
</organism>
<dbReference type="Pfam" id="PF00551">
    <property type="entry name" value="Formyl_trans_N"/>
    <property type="match status" value="1"/>
</dbReference>
<dbReference type="PANTHER" id="PTHR11138">
    <property type="entry name" value="METHIONYL-TRNA FORMYLTRANSFERASE"/>
    <property type="match status" value="1"/>
</dbReference>
<dbReference type="GO" id="GO:0005739">
    <property type="term" value="C:mitochondrion"/>
    <property type="evidence" value="ECO:0007669"/>
    <property type="project" value="TreeGrafter"/>
</dbReference>
<dbReference type="EC" id="2.1.2.9" evidence="1"/>
<reference evidence="3 4" key="1">
    <citation type="submission" date="2019-10" db="EMBL/GenBank/DDBJ databases">
        <authorList>
            <person name="Palmer J.M."/>
        </authorList>
    </citation>
    <scope>NUCLEOTIDE SEQUENCE [LARGE SCALE GENOMIC DNA]</scope>
    <source>
        <strain evidence="3 4">TWF506</strain>
    </source>
</reference>
<proteinExistence type="predicted"/>